<dbReference type="GO" id="GO:0005737">
    <property type="term" value="C:cytoplasm"/>
    <property type="evidence" value="ECO:0007669"/>
    <property type="project" value="TreeGrafter"/>
</dbReference>
<dbReference type="InterPro" id="IPR002347">
    <property type="entry name" value="SDR_fam"/>
</dbReference>
<evidence type="ECO:0000256" key="4">
    <source>
        <dbReference type="SAM" id="MobiDB-lite"/>
    </source>
</evidence>
<proteinExistence type="inferred from homology"/>
<dbReference type="PANTHER" id="PTHR44229">
    <property type="entry name" value="15-HYDROXYPROSTAGLANDIN DEHYDROGENASE [NAD(+)]"/>
    <property type="match status" value="1"/>
</dbReference>
<feature type="region of interest" description="Disordered" evidence="4">
    <location>
        <begin position="292"/>
        <end position="317"/>
    </location>
</feature>
<organism evidence="5 6">
    <name type="scientific">Phyllotreta striolata</name>
    <name type="common">Striped flea beetle</name>
    <name type="synonym">Crioceris striolata</name>
    <dbReference type="NCBI Taxonomy" id="444603"/>
    <lineage>
        <taxon>Eukaryota</taxon>
        <taxon>Metazoa</taxon>
        <taxon>Ecdysozoa</taxon>
        <taxon>Arthropoda</taxon>
        <taxon>Hexapoda</taxon>
        <taxon>Insecta</taxon>
        <taxon>Pterygota</taxon>
        <taxon>Neoptera</taxon>
        <taxon>Endopterygota</taxon>
        <taxon>Coleoptera</taxon>
        <taxon>Polyphaga</taxon>
        <taxon>Cucujiformia</taxon>
        <taxon>Chrysomeloidea</taxon>
        <taxon>Chrysomelidae</taxon>
        <taxon>Galerucinae</taxon>
        <taxon>Alticini</taxon>
        <taxon>Phyllotreta</taxon>
    </lineage>
</organism>
<dbReference type="SUPFAM" id="SSF51735">
    <property type="entry name" value="NAD(P)-binding Rossmann-fold domains"/>
    <property type="match status" value="1"/>
</dbReference>
<dbReference type="InterPro" id="IPR036291">
    <property type="entry name" value="NAD(P)-bd_dom_sf"/>
</dbReference>
<keyword evidence="2" id="KW-0560">Oxidoreductase</keyword>
<dbReference type="PANTHER" id="PTHR44229:SF8">
    <property type="entry name" value="ALCOHOL DEHYDROGENASE-RELATED"/>
    <property type="match status" value="1"/>
</dbReference>
<evidence type="ECO:0000313" key="6">
    <source>
        <dbReference type="Proteomes" id="UP001153712"/>
    </source>
</evidence>
<feature type="compositionally biased region" description="Low complexity" evidence="4">
    <location>
        <begin position="307"/>
        <end position="317"/>
    </location>
</feature>
<dbReference type="AlphaFoldDB" id="A0A9N9XNF1"/>
<dbReference type="OrthoDB" id="417891at2759"/>
<dbReference type="PRINTS" id="PR00080">
    <property type="entry name" value="SDRFAMILY"/>
</dbReference>
<evidence type="ECO:0000313" key="5">
    <source>
        <dbReference type="EMBL" id="CAG9858703.1"/>
    </source>
</evidence>
<evidence type="ECO:0000256" key="3">
    <source>
        <dbReference type="RuleBase" id="RU000363"/>
    </source>
</evidence>
<protein>
    <submittedName>
        <fullName evidence="5">Uncharacterized protein</fullName>
    </submittedName>
</protein>
<dbReference type="PRINTS" id="PR00081">
    <property type="entry name" value="GDHRDH"/>
</dbReference>
<gene>
    <name evidence="5" type="ORF">PHYEVI_LOCUS5090</name>
</gene>
<dbReference type="Pfam" id="PF00106">
    <property type="entry name" value="adh_short"/>
    <property type="match status" value="1"/>
</dbReference>
<keyword evidence="6" id="KW-1185">Reference proteome</keyword>
<dbReference type="EMBL" id="OU900095">
    <property type="protein sequence ID" value="CAG9858703.1"/>
    <property type="molecule type" value="Genomic_DNA"/>
</dbReference>
<dbReference type="GO" id="GO:0016616">
    <property type="term" value="F:oxidoreductase activity, acting on the CH-OH group of donors, NAD or NADP as acceptor"/>
    <property type="evidence" value="ECO:0007669"/>
    <property type="project" value="TreeGrafter"/>
</dbReference>
<feature type="compositionally biased region" description="Basic and acidic residues" evidence="4">
    <location>
        <begin position="296"/>
        <end position="306"/>
    </location>
</feature>
<reference evidence="5" key="1">
    <citation type="submission" date="2022-01" db="EMBL/GenBank/DDBJ databases">
        <authorList>
            <person name="King R."/>
        </authorList>
    </citation>
    <scope>NUCLEOTIDE SEQUENCE</scope>
</reference>
<name>A0A9N9XNF1_PHYSR</name>
<sequence length="317" mass="34827">MALLQKIRPFFRWNAPTLSRMLARHLESASAETPTSENYNFEDKVAVVTGGASGIGFAITRELLRSGVTAVNIIDIDQEKLVESEKVLKDEFGNDRVITYKADVADTEQMDTIFRNTSQELEKIDIIVNNAGILDDTNWEAQLDTNIRGSVIGTLLGMQYLSKSSSGHGGVIVNLGSCMSIVPASGFPIHTLTQFGIAGFTRALGTMRLYQRTGVKVFGYCPSFTNTNALKNLEEKTINANFAEDIEEQMKTTSLQDPENVAKGLVEILEVAKPGSIWIVENNESPFELEFPKFIPDGKSDEKESEQSATTTTEAQA</sequence>
<comment type="similarity">
    <text evidence="1 3">Belongs to the short-chain dehydrogenases/reductases (SDR) family.</text>
</comment>
<evidence type="ECO:0000256" key="1">
    <source>
        <dbReference type="ARBA" id="ARBA00006484"/>
    </source>
</evidence>
<dbReference type="Gene3D" id="3.40.50.720">
    <property type="entry name" value="NAD(P)-binding Rossmann-like Domain"/>
    <property type="match status" value="1"/>
</dbReference>
<accession>A0A9N9XNF1</accession>
<evidence type="ECO:0000256" key="2">
    <source>
        <dbReference type="ARBA" id="ARBA00023002"/>
    </source>
</evidence>
<dbReference type="Proteomes" id="UP001153712">
    <property type="component" value="Chromosome 2"/>
</dbReference>